<evidence type="ECO:0000259" key="7">
    <source>
        <dbReference type="Pfam" id="PF21467"/>
    </source>
</evidence>
<dbReference type="InterPro" id="IPR001944">
    <property type="entry name" value="Glycoside_Hdrlase_35"/>
</dbReference>
<sequence>MLENSLSTMNFPGPYICGEWENGGLPYWLMNKAENIKMRSSDRDFTTAVLKWFRVLLPKVKPLMRNNGGPVLMVQIENEYGMYDACDNKYTEWLRDITHDMLGEVVLYTTDPEWSLKCGYTPGTYPTIDFGPDTPEMINHYFEMQMKYAVRGPLVNSEFYAGWFTRWGVRNQTFPSTASIIKSMQHMYDVGANFNFYMIHGGTNFGFWNGAEPQGPVITSYDYFAPISEAGDITEKYLAIRDFINGIPDWKNKPLPVPKNSKKKAYGKIKLSRPRNSIRDMFGKHSDRKGCITSKYPPNAEKLNGSLGFIAYETTVQNVCGTLSIPKFKDFAYVITSGTNDRGDRYEGTLTYSFNGVQKHELNITKCRNGTQQLVILVENQGRQNWETINDHKGIIGDVYLNGQKVTNWRSCAPWINFPYEINTEEKSQEKPTLKPNDLLDPFGGFWAEFEVDDPADTFLDPSGWGKGVVFINKYHNIGRYWVTQGPQITLYVPAALLKKGTNQLEFIEFERQPKSCMKEDKCFITFVDKPIWNFENVTETDQIDQRMFRRKHQYRI</sequence>
<comment type="caution">
    <text evidence="8">The sequence shown here is derived from an EMBL/GenBank/DDBJ whole genome shotgun (WGS) entry which is preliminary data.</text>
</comment>
<dbReference type="EMBL" id="LIAE01006967">
    <property type="protein sequence ID" value="PAV83349.1"/>
    <property type="molecule type" value="Genomic_DNA"/>
</dbReference>
<evidence type="ECO:0000259" key="6">
    <source>
        <dbReference type="Pfam" id="PF21317"/>
    </source>
</evidence>
<dbReference type="PIRSF" id="PIRSF006336">
    <property type="entry name" value="B-gal"/>
    <property type="match status" value="1"/>
</dbReference>
<dbReference type="PROSITE" id="PS01182">
    <property type="entry name" value="GLYCOSYL_HYDROL_F35"/>
    <property type="match status" value="1"/>
</dbReference>
<protein>
    <submittedName>
        <fullName evidence="8">Uncharacterized protein</fullName>
    </submittedName>
</protein>
<dbReference type="InterPro" id="IPR017853">
    <property type="entry name" value="GH"/>
</dbReference>
<dbReference type="GO" id="GO:0004565">
    <property type="term" value="F:beta-galactosidase activity"/>
    <property type="evidence" value="ECO:0007669"/>
    <property type="project" value="InterPro"/>
</dbReference>
<dbReference type="Pfam" id="PF21317">
    <property type="entry name" value="BetaGal_ABD_1"/>
    <property type="match status" value="1"/>
</dbReference>
<dbReference type="InterPro" id="IPR019801">
    <property type="entry name" value="Glyco_hydro_35_CS"/>
</dbReference>
<name>A0A2A2LAY1_9BILA</name>
<dbReference type="Gene3D" id="3.20.20.80">
    <property type="entry name" value="Glycosidases"/>
    <property type="match status" value="1"/>
</dbReference>
<dbReference type="InterPro" id="IPR031330">
    <property type="entry name" value="Gly_Hdrlase_35_cat"/>
</dbReference>
<dbReference type="STRING" id="2018661.A0A2A2LAY1"/>
<dbReference type="GO" id="GO:0005975">
    <property type="term" value="P:carbohydrate metabolic process"/>
    <property type="evidence" value="ECO:0007669"/>
    <property type="project" value="InterPro"/>
</dbReference>
<dbReference type="PANTHER" id="PTHR23421">
    <property type="entry name" value="BETA-GALACTOSIDASE RELATED"/>
    <property type="match status" value="1"/>
</dbReference>
<evidence type="ECO:0000259" key="5">
    <source>
        <dbReference type="Pfam" id="PF01301"/>
    </source>
</evidence>
<evidence type="ECO:0000313" key="8">
    <source>
        <dbReference type="EMBL" id="PAV83349.1"/>
    </source>
</evidence>
<accession>A0A2A2LAY1</accession>
<dbReference type="PRINTS" id="PR00742">
    <property type="entry name" value="GLHYDRLASE35"/>
</dbReference>
<comment type="similarity">
    <text evidence="1">Belongs to the glycosyl hydrolase 35 family.</text>
</comment>
<evidence type="ECO:0000313" key="9">
    <source>
        <dbReference type="Proteomes" id="UP000218231"/>
    </source>
</evidence>
<evidence type="ECO:0000256" key="2">
    <source>
        <dbReference type="ARBA" id="ARBA00022801"/>
    </source>
</evidence>
<dbReference type="Gene3D" id="2.60.120.260">
    <property type="entry name" value="Galactose-binding domain-like"/>
    <property type="match status" value="2"/>
</dbReference>
<dbReference type="Proteomes" id="UP000218231">
    <property type="component" value="Unassembled WGS sequence"/>
</dbReference>
<evidence type="ECO:0000256" key="4">
    <source>
        <dbReference type="PIRSR" id="PIRSR006336-1"/>
    </source>
</evidence>
<feature type="active site" description="Proton donor" evidence="4">
    <location>
        <position position="79"/>
    </location>
</feature>
<dbReference type="SUPFAM" id="SSF51445">
    <property type="entry name" value="(Trans)glycosidases"/>
    <property type="match status" value="1"/>
</dbReference>
<dbReference type="Pfam" id="PF01301">
    <property type="entry name" value="Glyco_hydro_35"/>
    <property type="match status" value="1"/>
</dbReference>
<proteinExistence type="inferred from homology"/>
<dbReference type="InterPro" id="IPR048912">
    <property type="entry name" value="BetaGal1-like_ABD1"/>
</dbReference>
<dbReference type="InterPro" id="IPR048913">
    <property type="entry name" value="BetaGal_gal-bd"/>
</dbReference>
<evidence type="ECO:0000256" key="1">
    <source>
        <dbReference type="ARBA" id="ARBA00009809"/>
    </source>
</evidence>
<feature type="domain" description="Beta-galactosidase galactose-binding" evidence="7">
    <location>
        <begin position="448"/>
        <end position="503"/>
    </location>
</feature>
<dbReference type="SUPFAM" id="SSF49785">
    <property type="entry name" value="Galactose-binding domain-like"/>
    <property type="match status" value="1"/>
</dbReference>
<dbReference type="OrthoDB" id="1657402at2759"/>
<feature type="domain" description="Beta-galactosidase 1-like first all-beta" evidence="6">
    <location>
        <begin position="299"/>
        <end position="411"/>
    </location>
</feature>
<gene>
    <name evidence="8" type="ORF">WR25_16356</name>
</gene>
<organism evidence="8 9">
    <name type="scientific">Diploscapter pachys</name>
    <dbReference type="NCBI Taxonomy" id="2018661"/>
    <lineage>
        <taxon>Eukaryota</taxon>
        <taxon>Metazoa</taxon>
        <taxon>Ecdysozoa</taxon>
        <taxon>Nematoda</taxon>
        <taxon>Chromadorea</taxon>
        <taxon>Rhabditida</taxon>
        <taxon>Rhabditina</taxon>
        <taxon>Rhabditomorpha</taxon>
        <taxon>Rhabditoidea</taxon>
        <taxon>Rhabditidae</taxon>
        <taxon>Diploscapter</taxon>
    </lineage>
</organism>
<dbReference type="InterPro" id="IPR008979">
    <property type="entry name" value="Galactose-bd-like_sf"/>
</dbReference>
<reference evidence="8 9" key="1">
    <citation type="journal article" date="2017" name="Curr. Biol.">
        <title>Genome architecture and evolution of a unichromosomal asexual nematode.</title>
        <authorList>
            <person name="Fradin H."/>
            <person name="Zegar C."/>
            <person name="Gutwein M."/>
            <person name="Lucas J."/>
            <person name="Kovtun M."/>
            <person name="Corcoran D."/>
            <person name="Baugh L.R."/>
            <person name="Kiontke K."/>
            <person name="Gunsalus K."/>
            <person name="Fitch D.H."/>
            <person name="Piano F."/>
        </authorList>
    </citation>
    <scope>NUCLEOTIDE SEQUENCE [LARGE SCALE GENOMIC DNA]</scope>
    <source>
        <strain evidence="8">PF1309</strain>
    </source>
</reference>
<keyword evidence="9" id="KW-1185">Reference proteome</keyword>
<dbReference type="InterPro" id="IPR026283">
    <property type="entry name" value="B-gal_1-like"/>
</dbReference>
<dbReference type="AlphaFoldDB" id="A0A2A2LAY1"/>
<keyword evidence="3" id="KW-0326">Glycosidase</keyword>
<evidence type="ECO:0000256" key="3">
    <source>
        <dbReference type="ARBA" id="ARBA00023295"/>
    </source>
</evidence>
<feature type="active site" description="Nucleophile" evidence="4">
    <location>
        <position position="158"/>
    </location>
</feature>
<dbReference type="Pfam" id="PF21467">
    <property type="entry name" value="BetaGal_gal-bd"/>
    <property type="match status" value="1"/>
</dbReference>
<keyword evidence="2" id="KW-0378">Hydrolase</keyword>
<feature type="domain" description="Glycoside hydrolase 35 catalytic" evidence="5">
    <location>
        <begin position="5"/>
        <end position="245"/>
    </location>
</feature>